<feature type="chain" id="PRO_5023006321" evidence="2">
    <location>
        <begin position="26"/>
        <end position="328"/>
    </location>
</feature>
<keyword evidence="4" id="KW-1185">Reference proteome</keyword>
<keyword evidence="2" id="KW-0732">Signal</keyword>
<dbReference type="KEGG" id="pacr:FXN63_14305"/>
<dbReference type="PIRSF" id="PIRSF017082">
    <property type="entry name" value="YflP"/>
    <property type="match status" value="1"/>
</dbReference>
<dbReference type="SUPFAM" id="SSF53850">
    <property type="entry name" value="Periplasmic binding protein-like II"/>
    <property type="match status" value="1"/>
</dbReference>
<evidence type="ECO:0000256" key="1">
    <source>
        <dbReference type="ARBA" id="ARBA00006987"/>
    </source>
</evidence>
<protein>
    <submittedName>
        <fullName evidence="3">Tripartite tricarboxylate transporter substrate binding protein BugE</fullName>
    </submittedName>
</protein>
<dbReference type="Gene3D" id="3.40.190.150">
    <property type="entry name" value="Bordetella uptake gene, domain 1"/>
    <property type="match status" value="1"/>
</dbReference>
<gene>
    <name evidence="3" type="ORF">FXN63_14305</name>
</gene>
<sequence>MQKRAFLAVSALAAVAGLTPLAAVAQSASNYPNRPIKLVVPFAAGGTTDVVARLVADPLSKELGQTVIVENRGGGGGVIGAGETARSDPDGYSLGIATVSSMATNPAINPKTPYNPLTDFTPIINLAATPNVIAVTKSFPGQDFKSLVAELKKSPEKYSYSSSGTGGIQHMQMEMFKATAGVQMVHVPYRGAGPALIDTVAGQVAMTLDNMPSAMPFLKSGQLIPIVVASPKRVEAFPNVPTFEEVGMPGINRMAFYGVVGPKNMPPEVVKKLNTALVKVLAEPGLRKRIEDTGSVVIGNTPDEFKKQLADEFAAYKDVVAKQKLTLE</sequence>
<name>A0A5C0B3W0_9BURK</name>
<evidence type="ECO:0000313" key="4">
    <source>
        <dbReference type="Proteomes" id="UP000325161"/>
    </source>
</evidence>
<dbReference type="Proteomes" id="UP000325161">
    <property type="component" value="Chromosome"/>
</dbReference>
<dbReference type="InterPro" id="IPR042100">
    <property type="entry name" value="Bug_dom1"/>
</dbReference>
<evidence type="ECO:0000313" key="3">
    <source>
        <dbReference type="EMBL" id="QEI09322.1"/>
    </source>
</evidence>
<dbReference type="PANTHER" id="PTHR42928">
    <property type="entry name" value="TRICARBOXYLATE-BINDING PROTEIN"/>
    <property type="match status" value="1"/>
</dbReference>
<organism evidence="3 4">
    <name type="scientific">Pigmentiphaga aceris</name>
    <dbReference type="NCBI Taxonomy" id="1940612"/>
    <lineage>
        <taxon>Bacteria</taxon>
        <taxon>Pseudomonadati</taxon>
        <taxon>Pseudomonadota</taxon>
        <taxon>Betaproteobacteria</taxon>
        <taxon>Burkholderiales</taxon>
        <taxon>Alcaligenaceae</taxon>
        <taxon>Pigmentiphaga</taxon>
    </lineage>
</organism>
<dbReference type="OrthoDB" id="8678477at2"/>
<dbReference type="AlphaFoldDB" id="A0A5C0B3W0"/>
<dbReference type="Pfam" id="PF03401">
    <property type="entry name" value="TctC"/>
    <property type="match status" value="1"/>
</dbReference>
<reference evidence="3 4" key="1">
    <citation type="submission" date="2019-08" db="EMBL/GenBank/DDBJ databases">
        <title>Amphibian skin-associated Pigmentiphaga: genome sequence and occurrence across geography and hosts.</title>
        <authorList>
            <person name="Bletz M.C."/>
            <person name="Bunk B."/>
            <person name="Sproeer C."/>
            <person name="Biwer P."/>
            <person name="Reiter S."/>
            <person name="Rabemananjara F.C.E."/>
            <person name="Schulz S."/>
            <person name="Overmann J."/>
            <person name="Vences M."/>
        </authorList>
    </citation>
    <scope>NUCLEOTIDE SEQUENCE [LARGE SCALE GENOMIC DNA]</scope>
    <source>
        <strain evidence="3 4">Mada1488</strain>
    </source>
</reference>
<comment type="similarity">
    <text evidence="1">Belongs to the UPF0065 (bug) family.</text>
</comment>
<dbReference type="PANTHER" id="PTHR42928:SF5">
    <property type="entry name" value="BLR1237 PROTEIN"/>
    <property type="match status" value="1"/>
</dbReference>
<dbReference type="RefSeq" id="WP_148819340.1">
    <property type="nucleotide sequence ID" value="NZ_CP043046.1"/>
</dbReference>
<dbReference type="Gene3D" id="3.40.190.10">
    <property type="entry name" value="Periplasmic binding protein-like II"/>
    <property type="match status" value="1"/>
</dbReference>
<feature type="signal peptide" evidence="2">
    <location>
        <begin position="1"/>
        <end position="25"/>
    </location>
</feature>
<dbReference type="CDD" id="cd13577">
    <property type="entry name" value="PBP2_BugE_Glu"/>
    <property type="match status" value="1"/>
</dbReference>
<evidence type="ECO:0000256" key="2">
    <source>
        <dbReference type="SAM" id="SignalP"/>
    </source>
</evidence>
<dbReference type="InterPro" id="IPR005064">
    <property type="entry name" value="BUG"/>
</dbReference>
<accession>A0A5C0B3W0</accession>
<dbReference type="EMBL" id="CP043046">
    <property type="protein sequence ID" value="QEI09322.1"/>
    <property type="molecule type" value="Genomic_DNA"/>
</dbReference>
<proteinExistence type="inferred from homology"/>